<evidence type="ECO:0000259" key="3">
    <source>
        <dbReference type="PROSITE" id="PS50263"/>
    </source>
</evidence>
<dbReference type="InterPro" id="IPR003010">
    <property type="entry name" value="C-N_Hydrolase"/>
</dbReference>
<accession>A0ABP9S7C9</accession>
<dbReference type="RefSeq" id="WP_345316722.1">
    <property type="nucleotide sequence ID" value="NZ_BAABLF010000011.1"/>
</dbReference>
<dbReference type="Proteomes" id="UP001501600">
    <property type="component" value="Unassembled WGS sequence"/>
</dbReference>
<evidence type="ECO:0000256" key="2">
    <source>
        <dbReference type="SAM" id="MobiDB-lite"/>
    </source>
</evidence>
<feature type="region of interest" description="Disordered" evidence="2">
    <location>
        <begin position="256"/>
        <end position="289"/>
    </location>
</feature>
<proteinExistence type="inferred from homology"/>
<dbReference type="PROSITE" id="PS01227">
    <property type="entry name" value="UPF0012"/>
    <property type="match status" value="1"/>
</dbReference>
<dbReference type="InterPro" id="IPR036526">
    <property type="entry name" value="C-N_Hydrolase_sf"/>
</dbReference>
<dbReference type="PANTHER" id="PTHR23088:SF27">
    <property type="entry name" value="DEAMINATED GLUTATHIONE AMIDASE"/>
    <property type="match status" value="1"/>
</dbReference>
<dbReference type="InterPro" id="IPR001110">
    <property type="entry name" value="UPF0012_CS"/>
</dbReference>
<feature type="domain" description="CN hydrolase" evidence="3">
    <location>
        <begin position="4"/>
        <end position="231"/>
    </location>
</feature>
<keyword evidence="5" id="KW-1185">Reference proteome</keyword>
<protein>
    <submittedName>
        <fullName evidence="4">Nitrilase family protein</fullName>
    </submittedName>
</protein>
<dbReference type="SUPFAM" id="SSF56317">
    <property type="entry name" value="Carbon-nitrogen hydrolase"/>
    <property type="match status" value="1"/>
</dbReference>
<evidence type="ECO:0000313" key="5">
    <source>
        <dbReference type="Proteomes" id="UP001501600"/>
    </source>
</evidence>
<dbReference type="EMBL" id="BAABLF010000011">
    <property type="protein sequence ID" value="GAA5191359.1"/>
    <property type="molecule type" value="Genomic_DNA"/>
</dbReference>
<evidence type="ECO:0000313" key="4">
    <source>
        <dbReference type="EMBL" id="GAA5191359.1"/>
    </source>
</evidence>
<sequence>MSTFTVAGLQLALGNHQDNFAAIRQQVILAKTRFPHLDMVLLPELCTFGSAPRFAQPMPGEAEQRYVELAAELGIWLLPGSLYERDGDAIYNTTPVITPDGEVIARYRKMFPFLPYETGVSSGSECVTFDVPDVGRFGIAICYDMWFPEVCRTLAWQGAEVVLHPTLTNTIDRNAELALTRANATMNQLYMLDINAAGDLGVGHSIVAGPGGEVLHQASSHHEVILVELDLDYLRRCRERGWHGLGQPLKSFRDHPLAYPPYQPGARSEALDKLGPLARPKPRNWNHND</sequence>
<comment type="caution">
    <text evidence="4">The sequence shown here is derived from an EMBL/GenBank/DDBJ whole genome shotgun (WGS) entry which is preliminary data.</text>
</comment>
<name>A0ABP9S7C9_9GAMM</name>
<feature type="compositionally biased region" description="Basic residues" evidence="2">
    <location>
        <begin position="280"/>
        <end position="289"/>
    </location>
</feature>
<dbReference type="CDD" id="cd07197">
    <property type="entry name" value="nitrilase"/>
    <property type="match status" value="1"/>
</dbReference>
<comment type="similarity">
    <text evidence="1">Belongs to the carbon-nitrogen hydrolase superfamily. NIT1/NIT2 family.</text>
</comment>
<organism evidence="4 5">
    <name type="scientific">Ferrimonas gelatinilytica</name>
    <dbReference type="NCBI Taxonomy" id="1255257"/>
    <lineage>
        <taxon>Bacteria</taxon>
        <taxon>Pseudomonadati</taxon>
        <taxon>Pseudomonadota</taxon>
        <taxon>Gammaproteobacteria</taxon>
        <taxon>Alteromonadales</taxon>
        <taxon>Ferrimonadaceae</taxon>
        <taxon>Ferrimonas</taxon>
    </lineage>
</organism>
<dbReference type="PANTHER" id="PTHR23088">
    <property type="entry name" value="NITRILASE-RELATED"/>
    <property type="match status" value="1"/>
</dbReference>
<dbReference type="Gene3D" id="3.60.110.10">
    <property type="entry name" value="Carbon-nitrogen hydrolase"/>
    <property type="match status" value="1"/>
</dbReference>
<reference evidence="5" key="1">
    <citation type="journal article" date="2019" name="Int. J. Syst. Evol. Microbiol.">
        <title>The Global Catalogue of Microorganisms (GCM) 10K type strain sequencing project: providing services to taxonomists for standard genome sequencing and annotation.</title>
        <authorList>
            <consortium name="The Broad Institute Genomics Platform"/>
            <consortium name="The Broad Institute Genome Sequencing Center for Infectious Disease"/>
            <person name="Wu L."/>
            <person name="Ma J."/>
        </authorList>
    </citation>
    <scope>NUCLEOTIDE SEQUENCE [LARGE SCALE GENOMIC DNA]</scope>
    <source>
        <strain evidence="5">JCM 18720</strain>
    </source>
</reference>
<gene>
    <name evidence="4" type="ORF">GCM10025772_17920</name>
</gene>
<dbReference type="Pfam" id="PF00795">
    <property type="entry name" value="CN_hydrolase"/>
    <property type="match status" value="1"/>
</dbReference>
<evidence type="ECO:0000256" key="1">
    <source>
        <dbReference type="ARBA" id="ARBA00010613"/>
    </source>
</evidence>
<dbReference type="PROSITE" id="PS50263">
    <property type="entry name" value="CN_HYDROLASE"/>
    <property type="match status" value="1"/>
</dbReference>